<dbReference type="OrthoDB" id="2750028at2759"/>
<accession>A0A1M2VLS3</accession>
<proteinExistence type="predicted"/>
<keyword evidence="3" id="KW-1185">Reference proteome</keyword>
<feature type="domain" description="Reverse transcriptase" evidence="1">
    <location>
        <begin position="183"/>
        <end position="454"/>
    </location>
</feature>
<evidence type="ECO:0000313" key="3">
    <source>
        <dbReference type="Proteomes" id="UP000184267"/>
    </source>
</evidence>
<evidence type="ECO:0000313" key="2">
    <source>
        <dbReference type="EMBL" id="OJT08564.1"/>
    </source>
</evidence>
<dbReference type="Pfam" id="PF00078">
    <property type="entry name" value="RVT_1"/>
    <property type="match status" value="1"/>
</dbReference>
<gene>
    <name evidence="2" type="ORF">TRAPUB_491</name>
</gene>
<dbReference type="AlphaFoldDB" id="A0A1M2VLS3"/>
<evidence type="ECO:0000259" key="1">
    <source>
        <dbReference type="PROSITE" id="PS50878"/>
    </source>
</evidence>
<dbReference type="PANTHER" id="PTHR47027:SF20">
    <property type="entry name" value="REVERSE TRANSCRIPTASE-LIKE PROTEIN WITH RNA-DIRECTED DNA POLYMERASE DOMAIN"/>
    <property type="match status" value="1"/>
</dbReference>
<sequence>MVKVHTSLPILPAAVQKRARTAEGREDADVDTDDADVRAHNSDTLSELRNVIYDNLANAPNERAFWKALGRITFPREPSFYVSAHQLKDVFEPRMNLEPHETHGGPFTTLRALDSVLLDTLPTVTEDRTSTQSFSRPLTVDDIAAVKARLAATGGGKAKGPDGVSYTRVLQIPNEELRILFQSCLDSLDSPQDWLSATLAAIQKKGKDPKDPAGYRNIGLESCLLKTLTLLINRRMREWSDTEGIVPPLQNGFRTGYRTENNVFTLRVAAEQAQSQGKTLWVAFVDLANAFPSVNQSTLWAKLRDLGAGGPLFDWLRMLYTRLRYFVRFNGEYSEYFQALAGILIGDPASPILWNIFFSDFTCPPHEDDVWLDTLRIPYLAHADDIVLLSTSPEGLQSKLNALAAWCTRNGLRVNVSKTFLMVFGCLPRTMPVLSLEGEQLRLTESTTYVGVVLCSTTRNIFALHRALQAMKARRVGNATLALECYIGAIPMNFARKLYSARVDPHLTSGCVVDLDVNTADLRPLEIIQHTFARRVSRLPSHTPAMPVLLDLALRPLRYKRMLAVLVFVERLLTNAPPVPKAAFTCSLRMAAAGHISWAGDLRHALRALPSPVQWDFRQPPTLLRLQQAREHVELSLRNHALLSVMRPVKLALWKWGIIPQFPGRTNSPALNTLFALRPYTTGTRISHRRAVVRLLAGVPPYAIELMRRHNVPRERRICRFCRIRSAVEDEPHILFHCPDAALCKARDTFQRDILLLKPGALYARRRLSDWEFLAAALLDAKIAHIAAEFIHTTFERCKEVPVMMIVSDNVWATVPLAAPPL</sequence>
<dbReference type="EMBL" id="MNAD01001029">
    <property type="protein sequence ID" value="OJT08564.1"/>
    <property type="molecule type" value="Genomic_DNA"/>
</dbReference>
<dbReference type="GO" id="GO:0003964">
    <property type="term" value="F:RNA-directed DNA polymerase activity"/>
    <property type="evidence" value="ECO:0007669"/>
    <property type="project" value="UniProtKB-KW"/>
</dbReference>
<dbReference type="Proteomes" id="UP000184267">
    <property type="component" value="Unassembled WGS sequence"/>
</dbReference>
<protein>
    <submittedName>
        <fullName evidence="2">RNA-directed DNA polymerase from mobile element jockey</fullName>
    </submittedName>
</protein>
<name>A0A1M2VLS3_TRAPU</name>
<reference evidence="2 3" key="1">
    <citation type="submission" date="2016-10" db="EMBL/GenBank/DDBJ databases">
        <title>Genome sequence of the basidiomycete white-rot fungus Trametes pubescens.</title>
        <authorList>
            <person name="Makela M.R."/>
            <person name="Granchi Z."/>
            <person name="Peng M."/>
            <person name="De Vries R.P."/>
            <person name="Grigoriev I."/>
            <person name="Riley R."/>
            <person name="Hilden K."/>
        </authorList>
    </citation>
    <scope>NUCLEOTIDE SEQUENCE [LARGE SCALE GENOMIC DNA]</scope>
    <source>
        <strain evidence="2 3">FBCC735</strain>
    </source>
</reference>
<keyword evidence="2" id="KW-0808">Transferase</keyword>
<dbReference type="STRING" id="154538.A0A1M2VLS3"/>
<dbReference type="SUPFAM" id="SSF56672">
    <property type="entry name" value="DNA/RNA polymerases"/>
    <property type="match status" value="1"/>
</dbReference>
<organism evidence="2 3">
    <name type="scientific">Trametes pubescens</name>
    <name type="common">White-rot fungus</name>
    <dbReference type="NCBI Taxonomy" id="154538"/>
    <lineage>
        <taxon>Eukaryota</taxon>
        <taxon>Fungi</taxon>
        <taxon>Dikarya</taxon>
        <taxon>Basidiomycota</taxon>
        <taxon>Agaricomycotina</taxon>
        <taxon>Agaricomycetes</taxon>
        <taxon>Polyporales</taxon>
        <taxon>Polyporaceae</taxon>
        <taxon>Trametes</taxon>
    </lineage>
</organism>
<comment type="caution">
    <text evidence="2">The sequence shown here is derived from an EMBL/GenBank/DDBJ whole genome shotgun (WGS) entry which is preliminary data.</text>
</comment>
<dbReference type="PANTHER" id="PTHR47027">
    <property type="entry name" value="REVERSE TRANSCRIPTASE DOMAIN-CONTAINING PROTEIN"/>
    <property type="match status" value="1"/>
</dbReference>
<dbReference type="PROSITE" id="PS50878">
    <property type="entry name" value="RT_POL"/>
    <property type="match status" value="1"/>
</dbReference>
<keyword evidence="2" id="KW-0695">RNA-directed DNA polymerase</keyword>
<dbReference type="InterPro" id="IPR000477">
    <property type="entry name" value="RT_dom"/>
</dbReference>
<dbReference type="InterPro" id="IPR043502">
    <property type="entry name" value="DNA/RNA_pol_sf"/>
</dbReference>
<keyword evidence="2" id="KW-0548">Nucleotidyltransferase</keyword>
<dbReference type="CDD" id="cd01650">
    <property type="entry name" value="RT_nLTR_like"/>
    <property type="match status" value="1"/>
</dbReference>